<proteinExistence type="predicted"/>
<organism evidence="2 3">
    <name type="scientific">Apiospora aurea</name>
    <dbReference type="NCBI Taxonomy" id="335848"/>
    <lineage>
        <taxon>Eukaryota</taxon>
        <taxon>Fungi</taxon>
        <taxon>Dikarya</taxon>
        <taxon>Ascomycota</taxon>
        <taxon>Pezizomycotina</taxon>
        <taxon>Sordariomycetes</taxon>
        <taxon>Xylariomycetidae</taxon>
        <taxon>Amphisphaeriales</taxon>
        <taxon>Apiosporaceae</taxon>
        <taxon>Apiospora</taxon>
    </lineage>
</organism>
<dbReference type="EMBL" id="JAQQWE010000006">
    <property type="protein sequence ID" value="KAK7949372.1"/>
    <property type="molecule type" value="Genomic_DNA"/>
</dbReference>
<evidence type="ECO:0000256" key="1">
    <source>
        <dbReference type="SAM" id="MobiDB-lite"/>
    </source>
</evidence>
<dbReference type="RefSeq" id="XP_066698878.1">
    <property type="nucleotide sequence ID" value="XM_066846480.1"/>
</dbReference>
<evidence type="ECO:0000313" key="3">
    <source>
        <dbReference type="Proteomes" id="UP001391051"/>
    </source>
</evidence>
<feature type="region of interest" description="Disordered" evidence="1">
    <location>
        <begin position="1"/>
        <end position="31"/>
    </location>
</feature>
<comment type="caution">
    <text evidence="2">The sequence shown here is derived from an EMBL/GenBank/DDBJ whole genome shotgun (WGS) entry which is preliminary data.</text>
</comment>
<reference evidence="2 3" key="1">
    <citation type="submission" date="2023-01" db="EMBL/GenBank/DDBJ databases">
        <title>Analysis of 21 Apiospora genomes using comparative genomics revels a genus with tremendous synthesis potential of carbohydrate active enzymes and secondary metabolites.</title>
        <authorList>
            <person name="Sorensen T."/>
        </authorList>
    </citation>
    <scope>NUCLEOTIDE SEQUENCE [LARGE SCALE GENOMIC DNA]</scope>
    <source>
        <strain evidence="2 3">CBS 24483</strain>
    </source>
</reference>
<name>A0ABR1QA09_9PEZI</name>
<dbReference type="Proteomes" id="UP001391051">
    <property type="component" value="Unassembled WGS sequence"/>
</dbReference>
<dbReference type="GeneID" id="92079542"/>
<accession>A0ABR1QA09</accession>
<protein>
    <submittedName>
        <fullName evidence="2">Uncharacterized protein</fullName>
    </submittedName>
</protein>
<gene>
    <name evidence="2" type="ORF">PG986_010258</name>
</gene>
<evidence type="ECO:0000313" key="2">
    <source>
        <dbReference type="EMBL" id="KAK7949372.1"/>
    </source>
</evidence>
<sequence length="75" mass="7990">MVLATGGGRHSQAQDSLVTKGDSRPGSPEAGVEFSVTCTRAKLKAMVCHAFEEAMLEVAGLPDESQMTVTLRLKR</sequence>
<keyword evidence="3" id="KW-1185">Reference proteome</keyword>